<comment type="subcellular location">
    <subcellularLocation>
        <location evidence="1 9">Cytoplasm</location>
    </subcellularLocation>
</comment>
<dbReference type="GO" id="GO:0005737">
    <property type="term" value="C:cytoplasm"/>
    <property type="evidence" value="ECO:0007669"/>
    <property type="project" value="UniProtKB-SubCell"/>
</dbReference>
<dbReference type="AlphaFoldDB" id="A0A450WHG6"/>
<dbReference type="GO" id="GO:0003725">
    <property type="term" value="F:double-stranded RNA binding"/>
    <property type="evidence" value="ECO:0007669"/>
    <property type="project" value="InterPro"/>
</dbReference>
<evidence type="ECO:0000313" key="11">
    <source>
        <dbReference type="EMBL" id="VFJ66168.1"/>
    </source>
</evidence>
<evidence type="ECO:0000256" key="4">
    <source>
        <dbReference type="ARBA" id="ARBA00022694"/>
    </source>
</evidence>
<name>A0A450WHG6_9GAMM</name>
<comment type="similarity">
    <text evidence="9">Belongs to the SUA5 family. TsaC subfamily.</text>
</comment>
<evidence type="ECO:0000256" key="1">
    <source>
        <dbReference type="ARBA" id="ARBA00004496"/>
    </source>
</evidence>
<evidence type="ECO:0000256" key="3">
    <source>
        <dbReference type="ARBA" id="ARBA00022679"/>
    </source>
</evidence>
<dbReference type="GO" id="GO:0005524">
    <property type="term" value="F:ATP binding"/>
    <property type="evidence" value="ECO:0007669"/>
    <property type="project" value="UniProtKB-UniRule"/>
</dbReference>
<dbReference type="InterPro" id="IPR023535">
    <property type="entry name" value="TC-AMP_synthase"/>
</dbReference>
<dbReference type="PROSITE" id="PS51163">
    <property type="entry name" value="YRDC"/>
    <property type="match status" value="1"/>
</dbReference>
<feature type="domain" description="YrdC-like" evidence="10">
    <location>
        <begin position="57"/>
        <end position="238"/>
    </location>
</feature>
<dbReference type="EMBL" id="CAADEZ010000404">
    <property type="protein sequence ID" value="VFJ66168.1"/>
    <property type="molecule type" value="Genomic_DNA"/>
</dbReference>
<dbReference type="EMBL" id="CAADFL010000420">
    <property type="protein sequence ID" value="VFK16464.1"/>
    <property type="molecule type" value="Genomic_DNA"/>
</dbReference>
<protein>
    <recommendedName>
        <fullName evidence="9">Threonylcarbamoyl-AMP synthase</fullName>
        <shortName evidence="9">TC-AMP synthase</shortName>
        <ecNumber evidence="9">2.7.7.87</ecNumber>
    </recommendedName>
    <alternativeName>
        <fullName evidence="9">L-threonylcarbamoyladenylate synthase</fullName>
    </alternativeName>
    <alternativeName>
        <fullName evidence="9">t(6)A37 threonylcarbamoyladenosine biosynthesis protein TsaC</fullName>
    </alternativeName>
    <alternativeName>
        <fullName evidence="9">tRNA threonylcarbamoyladenosine biosynthesis protein TsaC</fullName>
    </alternativeName>
</protein>
<dbReference type="PANTHER" id="PTHR17490">
    <property type="entry name" value="SUA5"/>
    <property type="match status" value="1"/>
</dbReference>
<dbReference type="GO" id="GO:0006450">
    <property type="term" value="P:regulation of translational fidelity"/>
    <property type="evidence" value="ECO:0007669"/>
    <property type="project" value="TreeGrafter"/>
</dbReference>
<comment type="function">
    <text evidence="9">Required for the formation of a threonylcarbamoyl group on adenosine at position 37 (t(6)A37) in tRNAs that read codons beginning with adenine. Catalyzes the conversion of L-threonine, HCO(3)(-)/CO(2) and ATP to give threonylcarbamoyl-AMP (TC-AMP) as the acyladenylate intermediate, with the release of diphosphate.</text>
</comment>
<dbReference type="HAMAP" id="MF_01852">
    <property type="entry name" value="TsaC"/>
    <property type="match status" value="1"/>
</dbReference>
<keyword evidence="3 9" id="KW-0808">Transferase</keyword>
<evidence type="ECO:0000256" key="8">
    <source>
        <dbReference type="ARBA" id="ARBA00048366"/>
    </source>
</evidence>
<reference evidence="13" key="1">
    <citation type="submission" date="2019-02" db="EMBL/GenBank/DDBJ databases">
        <authorList>
            <person name="Gruber-Vodicka R. H."/>
            <person name="Seah K. B. B."/>
        </authorList>
    </citation>
    <scope>NUCLEOTIDE SEQUENCE</scope>
    <source>
        <strain evidence="11">BECK_BZ163</strain>
        <strain evidence="13">BECK_BZ164</strain>
        <strain evidence="12">BECK_BZ165</strain>
    </source>
</reference>
<evidence type="ECO:0000259" key="10">
    <source>
        <dbReference type="PROSITE" id="PS51163"/>
    </source>
</evidence>
<evidence type="ECO:0000313" key="13">
    <source>
        <dbReference type="EMBL" id="VFK16464.1"/>
    </source>
</evidence>
<dbReference type="Gene3D" id="3.90.870.10">
    <property type="entry name" value="DHBP synthase"/>
    <property type="match status" value="1"/>
</dbReference>
<dbReference type="FunFam" id="3.90.870.10:FF:000004">
    <property type="entry name" value="Threonylcarbamoyl-AMP synthase"/>
    <property type="match status" value="1"/>
</dbReference>
<dbReference type="EC" id="2.7.7.87" evidence="9"/>
<evidence type="ECO:0000313" key="12">
    <source>
        <dbReference type="EMBL" id="VFJ66735.1"/>
    </source>
</evidence>
<dbReference type="GO" id="GO:0000049">
    <property type="term" value="F:tRNA binding"/>
    <property type="evidence" value="ECO:0007669"/>
    <property type="project" value="TreeGrafter"/>
</dbReference>
<evidence type="ECO:0000256" key="7">
    <source>
        <dbReference type="ARBA" id="ARBA00022840"/>
    </source>
</evidence>
<keyword evidence="7 9" id="KW-0067">ATP-binding</keyword>
<dbReference type="PANTHER" id="PTHR17490:SF18">
    <property type="entry name" value="THREONYLCARBAMOYL-AMP SYNTHASE"/>
    <property type="match status" value="1"/>
</dbReference>
<accession>A0A450WHG6</accession>
<dbReference type="GO" id="GO:0061710">
    <property type="term" value="F:L-threonylcarbamoyladenylate synthase"/>
    <property type="evidence" value="ECO:0007669"/>
    <property type="project" value="UniProtKB-EC"/>
</dbReference>
<evidence type="ECO:0000256" key="2">
    <source>
        <dbReference type="ARBA" id="ARBA00022490"/>
    </source>
</evidence>
<dbReference type="GO" id="GO:0002949">
    <property type="term" value="P:tRNA threonylcarbamoyladenosine modification"/>
    <property type="evidence" value="ECO:0007669"/>
    <property type="project" value="UniProtKB-UniRule"/>
</dbReference>
<keyword evidence="2 9" id="KW-0963">Cytoplasm</keyword>
<proteinExistence type="inferred from homology"/>
<evidence type="ECO:0000256" key="5">
    <source>
        <dbReference type="ARBA" id="ARBA00022695"/>
    </source>
</evidence>
<dbReference type="Pfam" id="PF01300">
    <property type="entry name" value="Sua5_yciO_yrdC"/>
    <property type="match status" value="1"/>
</dbReference>
<keyword evidence="4 9" id="KW-0819">tRNA processing</keyword>
<dbReference type="EMBL" id="CAADFA010000435">
    <property type="protein sequence ID" value="VFJ66735.1"/>
    <property type="molecule type" value="Genomic_DNA"/>
</dbReference>
<organism evidence="13">
    <name type="scientific">Candidatus Kentrum sp. FM</name>
    <dbReference type="NCBI Taxonomy" id="2126340"/>
    <lineage>
        <taxon>Bacteria</taxon>
        <taxon>Pseudomonadati</taxon>
        <taxon>Pseudomonadota</taxon>
        <taxon>Gammaproteobacteria</taxon>
        <taxon>Candidatus Kentrum</taxon>
    </lineage>
</organism>
<evidence type="ECO:0000256" key="6">
    <source>
        <dbReference type="ARBA" id="ARBA00022741"/>
    </source>
</evidence>
<keyword evidence="5 9" id="KW-0548">Nucleotidyltransferase</keyword>
<dbReference type="SUPFAM" id="SSF55821">
    <property type="entry name" value="YrdC/RibB"/>
    <property type="match status" value="1"/>
</dbReference>
<dbReference type="InterPro" id="IPR006070">
    <property type="entry name" value="Sua5-like_dom"/>
</dbReference>
<evidence type="ECO:0000256" key="9">
    <source>
        <dbReference type="HAMAP-Rule" id="MF_01852"/>
    </source>
</evidence>
<gene>
    <name evidence="9" type="primary">tsaC</name>
    <name evidence="11" type="ORF">BECKFM1743A_GA0114220_104042</name>
    <name evidence="13" type="ORF">BECKFM1743B_GA0114221_104201</name>
    <name evidence="12" type="ORF">BECKFM1743C_GA0114222_104351</name>
</gene>
<comment type="catalytic activity">
    <reaction evidence="8 9">
        <text>L-threonine + hydrogencarbonate + ATP = L-threonylcarbamoyladenylate + diphosphate + H2O</text>
        <dbReference type="Rhea" id="RHEA:36407"/>
        <dbReference type="ChEBI" id="CHEBI:15377"/>
        <dbReference type="ChEBI" id="CHEBI:17544"/>
        <dbReference type="ChEBI" id="CHEBI:30616"/>
        <dbReference type="ChEBI" id="CHEBI:33019"/>
        <dbReference type="ChEBI" id="CHEBI:57926"/>
        <dbReference type="ChEBI" id="CHEBI:73682"/>
        <dbReference type="EC" id="2.7.7.87"/>
    </reaction>
</comment>
<keyword evidence="6 9" id="KW-0547">Nucleotide-binding</keyword>
<sequence>MFFVDIPLLPQVEDTPVGFYAKGPEYFRAEREINKLLSKSGSPHEAGPSHVASRNDTWHFRRAVGVLRAGGVISYPTEAVFGLGCNPRNVEAVLRLLALKERDISQGLILVASRFSQLQPFIGTLPPTRMREIQASWPGPVTWIFPAHSTTPAWLTGCHDSLAVRVSANPRVVALCEHFGDALVSTSANISGHSPARSILGVRRQFGRKLDYILPGRVGGRKRPSEIRDGLTGRVLRS</sequence>
<dbReference type="InterPro" id="IPR050156">
    <property type="entry name" value="TC-AMP_synthase_SUA5"/>
</dbReference>
<dbReference type="InterPro" id="IPR017945">
    <property type="entry name" value="DHBP_synth_RibB-like_a/b_dom"/>
</dbReference>